<dbReference type="EMBL" id="JAQNVG010000164">
    <property type="protein sequence ID" value="MDC2239714.1"/>
    <property type="molecule type" value="Genomic_DNA"/>
</dbReference>
<accession>A0AAP3SJL3</accession>
<name>A0AAP3SJL3_BACT4</name>
<protein>
    <submittedName>
        <fullName evidence="1">Uncharacterized protein</fullName>
    </submittedName>
</protein>
<sequence>METLQKQTLYVCGCCKHTLPSEAFYVDKKTGLSNNYCKECRKSASRKYRKTEKRTLARDDREPYPVITSTKDPDLRQKLILSALQTVRASIKRKKQKLCEVEAELTD</sequence>
<comment type="caution">
    <text evidence="1">The sequence shown here is derived from an EMBL/GenBank/DDBJ whole genome shotgun (WGS) entry which is preliminary data.</text>
</comment>
<dbReference type="Proteomes" id="UP001217776">
    <property type="component" value="Unassembled WGS sequence"/>
</dbReference>
<organism evidence="1 2">
    <name type="scientific">Bacteroides thetaiotaomicron</name>
    <dbReference type="NCBI Taxonomy" id="818"/>
    <lineage>
        <taxon>Bacteria</taxon>
        <taxon>Pseudomonadati</taxon>
        <taxon>Bacteroidota</taxon>
        <taxon>Bacteroidia</taxon>
        <taxon>Bacteroidales</taxon>
        <taxon>Bacteroidaceae</taxon>
        <taxon>Bacteroides</taxon>
    </lineage>
</organism>
<gene>
    <name evidence="1" type="ORF">PO127_28670</name>
</gene>
<evidence type="ECO:0000313" key="2">
    <source>
        <dbReference type="Proteomes" id="UP001217776"/>
    </source>
</evidence>
<dbReference type="AlphaFoldDB" id="A0AAP3SJL3"/>
<evidence type="ECO:0000313" key="1">
    <source>
        <dbReference type="EMBL" id="MDC2239714.1"/>
    </source>
</evidence>
<proteinExistence type="predicted"/>
<dbReference type="RefSeq" id="WP_008767218.1">
    <property type="nucleotide sequence ID" value="NZ_BAABXH010000001.1"/>
</dbReference>
<reference evidence="1" key="1">
    <citation type="submission" date="2022-10" db="EMBL/GenBank/DDBJ databases">
        <title>Human gut microbiome strain richness.</title>
        <authorList>
            <person name="Chen-Liaw A."/>
        </authorList>
    </citation>
    <scope>NUCLEOTIDE SEQUENCE</scope>
    <source>
        <strain evidence="1">1001283st1_A3_1001283B150304_161114</strain>
    </source>
</reference>